<protein>
    <submittedName>
        <fullName evidence="1">Uncharacterized protein</fullName>
    </submittedName>
</protein>
<evidence type="ECO:0000313" key="2">
    <source>
        <dbReference type="Proteomes" id="UP000735302"/>
    </source>
</evidence>
<reference evidence="1 2" key="1">
    <citation type="journal article" date="2021" name="Elife">
        <title>Chloroplast acquisition without the gene transfer in kleptoplastic sea slugs, Plakobranchus ocellatus.</title>
        <authorList>
            <person name="Maeda T."/>
            <person name="Takahashi S."/>
            <person name="Yoshida T."/>
            <person name="Shimamura S."/>
            <person name="Takaki Y."/>
            <person name="Nagai Y."/>
            <person name="Toyoda A."/>
            <person name="Suzuki Y."/>
            <person name="Arimoto A."/>
            <person name="Ishii H."/>
            <person name="Satoh N."/>
            <person name="Nishiyama T."/>
            <person name="Hasebe M."/>
            <person name="Maruyama T."/>
            <person name="Minagawa J."/>
            <person name="Obokata J."/>
            <person name="Shigenobu S."/>
        </authorList>
    </citation>
    <scope>NUCLEOTIDE SEQUENCE [LARGE SCALE GENOMIC DNA]</scope>
</reference>
<gene>
    <name evidence="1" type="ORF">PoB_005590400</name>
</gene>
<sequence>MDLDKRDCNDTSFGLLQWESADNSFEDEGDNSRIKGVTSSCGLIVDYQEATRPNSETTTADGQLPVDMTVAEQSLHDLSSNIAFSFLDVASSVQVSVEDMDGMSRRK</sequence>
<accession>A0AAV4CF70</accession>
<keyword evidence="2" id="KW-1185">Reference proteome</keyword>
<dbReference type="EMBL" id="BLXT01006160">
    <property type="protein sequence ID" value="GFO29399.1"/>
    <property type="molecule type" value="Genomic_DNA"/>
</dbReference>
<evidence type="ECO:0000313" key="1">
    <source>
        <dbReference type="EMBL" id="GFO29399.1"/>
    </source>
</evidence>
<name>A0AAV4CF70_9GAST</name>
<dbReference type="AlphaFoldDB" id="A0AAV4CF70"/>
<dbReference type="Proteomes" id="UP000735302">
    <property type="component" value="Unassembled WGS sequence"/>
</dbReference>
<organism evidence="1 2">
    <name type="scientific">Plakobranchus ocellatus</name>
    <dbReference type="NCBI Taxonomy" id="259542"/>
    <lineage>
        <taxon>Eukaryota</taxon>
        <taxon>Metazoa</taxon>
        <taxon>Spiralia</taxon>
        <taxon>Lophotrochozoa</taxon>
        <taxon>Mollusca</taxon>
        <taxon>Gastropoda</taxon>
        <taxon>Heterobranchia</taxon>
        <taxon>Euthyneura</taxon>
        <taxon>Panpulmonata</taxon>
        <taxon>Sacoglossa</taxon>
        <taxon>Placobranchoidea</taxon>
        <taxon>Plakobranchidae</taxon>
        <taxon>Plakobranchus</taxon>
    </lineage>
</organism>
<proteinExistence type="predicted"/>
<comment type="caution">
    <text evidence="1">The sequence shown here is derived from an EMBL/GenBank/DDBJ whole genome shotgun (WGS) entry which is preliminary data.</text>
</comment>